<protein>
    <submittedName>
        <fullName evidence="2">Uncharacterized protein</fullName>
    </submittedName>
</protein>
<organism evidence="2 3">
    <name type="scientific">Persicimonas caeni</name>
    <dbReference type="NCBI Taxonomy" id="2292766"/>
    <lineage>
        <taxon>Bacteria</taxon>
        <taxon>Deltaproteobacteria</taxon>
        <taxon>Bradymonadales</taxon>
        <taxon>Bradymonadaceae</taxon>
        <taxon>Persicimonas</taxon>
    </lineage>
</organism>
<evidence type="ECO:0000313" key="2">
    <source>
        <dbReference type="EMBL" id="QDG51800.1"/>
    </source>
</evidence>
<proteinExistence type="predicted"/>
<accession>A0A5B8Y5X3</accession>
<keyword evidence="3" id="KW-1185">Reference proteome</keyword>
<keyword evidence="1" id="KW-0472">Membrane</keyword>
<sequence length="444" mass="49259">MHWPTLGKNLLRILLTVGLVCGIAAAFLVLNPSSQDGGVGVESSQADVLWMTPFERTNTQKFAGALQDLGHEPPRAYNLNGNDVYFSTRTSHKSPELLLEEYQRAFVEHGLNSRMWMQSTDQFSRLRGSEAHKKRYAERSEAAINGEILPAVVNNDYMSMTGMVFDKGDAEGETSERAIEMIDQIEQTTEKLSKLYAQCGGDPELVDKAAASLQQPPTGKKLGKAMSKRSSCDGGGPKVCSEWRVRLKAAQTELKAYTVAISEQPELRTCAALRSMDKDTAEKIATDFIERVEGYRSIEAFRDRQSGQTVVTASWSDEEFDMKAVLPDRYEHEGQTDGPVPACESCRQAFNFAGSGGESPYSSNEFWSQESVDRVAVDYIQTLAAEGWELRDGEPIMQQLYGRMDAPAGVGKYLRFARGNKHITLHVRPDREHGRTAVTAFTSN</sequence>
<accession>A0A4Y6PU72</accession>
<dbReference type="EMBL" id="CP041186">
    <property type="protein sequence ID" value="QDG51800.1"/>
    <property type="molecule type" value="Genomic_DNA"/>
</dbReference>
<reference evidence="2 3" key="1">
    <citation type="submission" date="2019-06" db="EMBL/GenBank/DDBJ databases">
        <title>Persicimonas caeni gen. nov., sp. nov., a predatory bacterium isolated from solar saltern.</title>
        <authorList>
            <person name="Wang S."/>
        </authorList>
    </citation>
    <scope>NUCLEOTIDE SEQUENCE [LARGE SCALE GENOMIC DNA]</scope>
    <source>
        <strain evidence="2 3">YN101</strain>
    </source>
</reference>
<dbReference type="RefSeq" id="WP_141198280.1">
    <property type="nucleotide sequence ID" value="NZ_CP041186.1"/>
</dbReference>
<dbReference type="Proteomes" id="UP000315995">
    <property type="component" value="Chromosome"/>
</dbReference>
<keyword evidence="1" id="KW-0812">Transmembrane</keyword>
<feature type="transmembrane region" description="Helical" evidence="1">
    <location>
        <begin position="12"/>
        <end position="30"/>
    </location>
</feature>
<keyword evidence="1" id="KW-1133">Transmembrane helix</keyword>
<gene>
    <name evidence="2" type="ORF">FIV42_13915</name>
</gene>
<evidence type="ECO:0000256" key="1">
    <source>
        <dbReference type="SAM" id="Phobius"/>
    </source>
</evidence>
<evidence type="ECO:0000313" key="3">
    <source>
        <dbReference type="Proteomes" id="UP000315995"/>
    </source>
</evidence>
<dbReference type="OrthoDB" id="5526209at2"/>
<name>A0A4Y6PU72_PERCE</name>
<dbReference type="AlphaFoldDB" id="A0A4Y6PU72"/>